<sequence length="141" mass="15765">MLPLGSIGAPLWSLKSDFRGEHRIRCSFGSPSRALYGSSGRISLPSCSVPPTPTLLGSLEEREIHALTPQGSTRSSNMRVKLILVWSTCLTVLVVEHNEEEDETEGEYEKIEEELDEEDENDIDDDAYENEENEFACSDDD</sequence>
<organism evidence="2 3">
    <name type="scientific">Theobroma cacao</name>
    <name type="common">Cacao</name>
    <name type="synonym">Cocoa</name>
    <dbReference type="NCBI Taxonomy" id="3641"/>
    <lineage>
        <taxon>Eukaryota</taxon>
        <taxon>Viridiplantae</taxon>
        <taxon>Streptophyta</taxon>
        <taxon>Embryophyta</taxon>
        <taxon>Tracheophyta</taxon>
        <taxon>Spermatophyta</taxon>
        <taxon>Magnoliopsida</taxon>
        <taxon>eudicotyledons</taxon>
        <taxon>Gunneridae</taxon>
        <taxon>Pentapetalae</taxon>
        <taxon>rosids</taxon>
        <taxon>malvids</taxon>
        <taxon>Malvales</taxon>
        <taxon>Malvaceae</taxon>
        <taxon>Byttnerioideae</taxon>
        <taxon>Theobroma</taxon>
    </lineage>
</organism>
<accession>A0A061EX12</accession>
<dbReference type="AlphaFoldDB" id="A0A061EX12"/>
<feature type="compositionally biased region" description="Acidic residues" evidence="1">
    <location>
        <begin position="98"/>
        <end position="141"/>
    </location>
</feature>
<protein>
    <submittedName>
        <fullName evidence="2">Uncharacterized protein</fullName>
    </submittedName>
</protein>
<dbReference type="HOGENOM" id="CLU_1828824_0_0_1"/>
<evidence type="ECO:0000256" key="1">
    <source>
        <dbReference type="SAM" id="MobiDB-lite"/>
    </source>
</evidence>
<evidence type="ECO:0000313" key="2">
    <source>
        <dbReference type="EMBL" id="EOY09163.1"/>
    </source>
</evidence>
<dbReference type="InParanoid" id="A0A061EX12"/>
<dbReference type="Proteomes" id="UP000026915">
    <property type="component" value="Chromosome 5"/>
</dbReference>
<keyword evidence="3" id="KW-1185">Reference proteome</keyword>
<name>A0A061EX12_THECC</name>
<evidence type="ECO:0000313" key="3">
    <source>
        <dbReference type="Proteomes" id="UP000026915"/>
    </source>
</evidence>
<dbReference type="Gramene" id="EOY09163">
    <property type="protein sequence ID" value="EOY09163"/>
    <property type="gene ID" value="TCM_024564"/>
</dbReference>
<dbReference type="EMBL" id="CM001883">
    <property type="protein sequence ID" value="EOY09163.1"/>
    <property type="molecule type" value="Genomic_DNA"/>
</dbReference>
<gene>
    <name evidence="2" type="ORF">TCM_024564</name>
</gene>
<feature type="region of interest" description="Disordered" evidence="1">
    <location>
        <begin position="97"/>
        <end position="141"/>
    </location>
</feature>
<proteinExistence type="predicted"/>
<reference evidence="2 3" key="1">
    <citation type="journal article" date="2013" name="Genome Biol.">
        <title>The genome sequence of the most widely cultivated cacao type and its use to identify candidate genes regulating pod color.</title>
        <authorList>
            <person name="Motamayor J.C."/>
            <person name="Mockaitis K."/>
            <person name="Schmutz J."/>
            <person name="Haiminen N."/>
            <person name="Iii D.L."/>
            <person name="Cornejo O."/>
            <person name="Findley S.D."/>
            <person name="Zheng P."/>
            <person name="Utro F."/>
            <person name="Royaert S."/>
            <person name="Saski C."/>
            <person name="Jenkins J."/>
            <person name="Podicheti R."/>
            <person name="Zhao M."/>
            <person name="Scheffler B.E."/>
            <person name="Stack J.C."/>
            <person name="Feltus F.A."/>
            <person name="Mustiga G.M."/>
            <person name="Amores F."/>
            <person name="Phillips W."/>
            <person name="Marelli J.P."/>
            <person name="May G.D."/>
            <person name="Shapiro H."/>
            <person name="Ma J."/>
            <person name="Bustamante C.D."/>
            <person name="Schnell R.J."/>
            <person name="Main D."/>
            <person name="Gilbert D."/>
            <person name="Parida L."/>
            <person name="Kuhn D.N."/>
        </authorList>
    </citation>
    <scope>NUCLEOTIDE SEQUENCE [LARGE SCALE GENOMIC DNA]</scope>
    <source>
        <strain evidence="3">cv. Matina 1-6</strain>
    </source>
</reference>